<gene>
    <name evidence="2" type="ORF">CITCOLO1_LOCUS2470</name>
</gene>
<dbReference type="EMBL" id="OZ021744">
    <property type="protein sequence ID" value="CAK9310829.1"/>
    <property type="molecule type" value="Genomic_DNA"/>
</dbReference>
<evidence type="ECO:0000313" key="3">
    <source>
        <dbReference type="Proteomes" id="UP001642487"/>
    </source>
</evidence>
<reference evidence="2 3" key="1">
    <citation type="submission" date="2024-03" db="EMBL/GenBank/DDBJ databases">
        <authorList>
            <person name="Gkanogiannis A."/>
            <person name="Becerra Lopez-Lavalle L."/>
        </authorList>
    </citation>
    <scope>NUCLEOTIDE SEQUENCE [LARGE SCALE GENOMIC DNA]</scope>
</reference>
<accession>A0ABP0XRP0</accession>
<proteinExistence type="predicted"/>
<dbReference type="PANTHER" id="PTHR33641:SF15">
    <property type="entry name" value="AVR9_CF-9 RAPIDLY ELICITED PROTEIN"/>
    <property type="match status" value="1"/>
</dbReference>
<feature type="compositionally biased region" description="Polar residues" evidence="1">
    <location>
        <begin position="24"/>
        <end position="34"/>
    </location>
</feature>
<keyword evidence="3" id="KW-1185">Reference proteome</keyword>
<feature type="compositionally biased region" description="Low complexity" evidence="1">
    <location>
        <begin position="35"/>
        <end position="45"/>
    </location>
</feature>
<dbReference type="Proteomes" id="UP001642487">
    <property type="component" value="Chromosome 10"/>
</dbReference>
<feature type="compositionally biased region" description="Basic residues" evidence="1">
    <location>
        <begin position="47"/>
        <end position="58"/>
    </location>
</feature>
<evidence type="ECO:0008006" key="4">
    <source>
        <dbReference type="Google" id="ProtNLM"/>
    </source>
</evidence>
<feature type="region of interest" description="Disordered" evidence="1">
    <location>
        <begin position="85"/>
        <end position="123"/>
    </location>
</feature>
<feature type="region of interest" description="Disordered" evidence="1">
    <location>
        <begin position="24"/>
        <end position="58"/>
    </location>
</feature>
<evidence type="ECO:0000256" key="1">
    <source>
        <dbReference type="SAM" id="MobiDB-lite"/>
    </source>
</evidence>
<name>A0ABP0XRP0_9ROSI</name>
<evidence type="ECO:0000313" key="2">
    <source>
        <dbReference type="EMBL" id="CAK9310829.1"/>
    </source>
</evidence>
<organism evidence="2 3">
    <name type="scientific">Citrullus colocynthis</name>
    <name type="common">colocynth</name>
    <dbReference type="NCBI Taxonomy" id="252529"/>
    <lineage>
        <taxon>Eukaryota</taxon>
        <taxon>Viridiplantae</taxon>
        <taxon>Streptophyta</taxon>
        <taxon>Embryophyta</taxon>
        <taxon>Tracheophyta</taxon>
        <taxon>Spermatophyta</taxon>
        <taxon>Magnoliopsida</taxon>
        <taxon>eudicotyledons</taxon>
        <taxon>Gunneridae</taxon>
        <taxon>Pentapetalae</taxon>
        <taxon>rosids</taxon>
        <taxon>fabids</taxon>
        <taxon>Cucurbitales</taxon>
        <taxon>Cucurbitaceae</taxon>
        <taxon>Benincaseae</taxon>
        <taxon>Citrullus</taxon>
    </lineage>
</organism>
<protein>
    <recommendedName>
        <fullName evidence="4">Avr9/Cf-9 rapidly elicited protein</fullName>
    </recommendedName>
</protein>
<feature type="compositionally biased region" description="Polar residues" evidence="1">
    <location>
        <begin position="85"/>
        <end position="94"/>
    </location>
</feature>
<sequence length="141" mass="15700">MPVRNFKSSNKEGIPYKIPFSFLNSHQTPHQQTLNPNNNSRNSTNFQKKKKKKKKKKKMNSMFSFFDAFAAELLLGKFVRDSSSVPSFTPNNGGSASSAASASPKSLPNKKHEANSKNSSMKPRFALELDGLNCFETLVPN</sequence>
<dbReference type="PANTHER" id="PTHR33641">
    <property type="entry name" value="OS06G0133500 PROTEIN"/>
    <property type="match status" value="1"/>
</dbReference>